<evidence type="ECO:0000313" key="2">
    <source>
        <dbReference type="Proteomes" id="UP000635278"/>
    </source>
</evidence>
<dbReference type="EMBL" id="WOTB01000004">
    <property type="protein sequence ID" value="NHN84007.1"/>
    <property type="molecule type" value="Genomic_DNA"/>
</dbReference>
<dbReference type="Proteomes" id="UP000635278">
    <property type="component" value="Unassembled WGS sequence"/>
</dbReference>
<dbReference type="RefSeq" id="WP_173582386.1">
    <property type="nucleotide sequence ID" value="NZ_WOTB01000004.1"/>
</dbReference>
<reference evidence="1 2" key="1">
    <citation type="journal article" date="2020" name="Int. J. Syst. Evol. Microbiol.">
        <title>Novel acetic acid bacteria from cider fermentations: Acetobacter conturbans sp. nov. and Acetobacter fallax sp. nov.</title>
        <authorList>
            <person name="Sombolestani A.S."/>
            <person name="Cleenwerck I."/>
            <person name="Cnockaert M."/>
            <person name="Borremans W."/>
            <person name="Wieme A.D."/>
            <person name="De Vuyst L."/>
            <person name="Vandamme P."/>
        </authorList>
    </citation>
    <scope>NUCLEOTIDE SEQUENCE [LARGE SCALE GENOMIC DNA]</scope>
    <source>
        <strain evidence="1 2">LMG 30640</strain>
    </source>
</reference>
<gene>
    <name evidence="1" type="ORF">GOB93_05035</name>
</gene>
<proteinExistence type="predicted"/>
<name>A0ABX0JPQ7_9PROT</name>
<organism evidence="1 2">
    <name type="scientific">Acetobacter musti</name>
    <dbReference type="NCBI Taxonomy" id="864732"/>
    <lineage>
        <taxon>Bacteria</taxon>
        <taxon>Pseudomonadati</taxon>
        <taxon>Pseudomonadota</taxon>
        <taxon>Alphaproteobacteria</taxon>
        <taxon>Acetobacterales</taxon>
        <taxon>Acetobacteraceae</taxon>
        <taxon>Acetobacter</taxon>
    </lineage>
</organism>
<sequence>MSPEYVLPGQPGSQPVLSGGRSVVPLRWMNRVRGVSCDPTPPGLFSLQVVADHTDNAADEPEVIDAAQSWCVKAGSTEIISRKG</sequence>
<comment type="caution">
    <text evidence="1">The sequence shown here is derived from an EMBL/GenBank/DDBJ whole genome shotgun (WGS) entry which is preliminary data.</text>
</comment>
<keyword evidence="2" id="KW-1185">Reference proteome</keyword>
<evidence type="ECO:0000313" key="1">
    <source>
        <dbReference type="EMBL" id="NHN84007.1"/>
    </source>
</evidence>
<accession>A0ABX0JPQ7</accession>
<protein>
    <submittedName>
        <fullName evidence="1">Uncharacterized protein</fullName>
    </submittedName>
</protein>